<reference evidence="4" key="1">
    <citation type="submission" date="2016-08" db="EMBL/GenBank/DDBJ databases">
        <title>Complete Genome Seqeunce of Paenibacillus sp. BIHB 4019 from tea rhizoplane.</title>
        <authorList>
            <person name="Thakur R."/>
            <person name="Swarnkar M.K."/>
            <person name="Gulati A."/>
        </authorList>
    </citation>
    <scope>NUCLEOTIDE SEQUENCE [LARGE SCALE GENOMIC DNA]</scope>
    <source>
        <strain evidence="4">BIHB4019</strain>
    </source>
</reference>
<proteinExistence type="predicted"/>
<keyword evidence="1" id="KW-0472">Membrane</keyword>
<feature type="domain" description="DUF6688" evidence="3">
    <location>
        <begin position="266"/>
        <end position="377"/>
    </location>
</feature>
<sequence length="381" mass="43441">MLFYLLVFTAIFLFPVSSFVLMIRSWIVDERTAVKKVHVIIMEVLCFIAMVGFLGLGFLSNSYGIAGGLPLRQSELTGNFLDGYATLSNDYVVTVICSFILSCFAYGALKLARGALSPILFAAASVLLIANVIFAIVYFSHIGFGRYGDDSAGATPIILLHLGFACLIGLYVAELKHSTNAFMHRAQQEEHVYSSKWLRFMDYFRQKYSRLPLLWSIAFFPVMLIVQLVLVLFGQRPDSFIRVFLETSSFHYSQLPVPPPVIVPGDGHYLCTVSVRGHRKIVKPLRAGLRHGSRIVVNRQLLVANAFENIIEEYAPRTHKIIRRCYDKYGYPLSRHINRPWSADVVYLLMKPLEWLFLAVLYTVDRNPENRIHRQYSELRK</sequence>
<dbReference type="InterPro" id="IPR056491">
    <property type="entry name" value="DUF6688_C"/>
</dbReference>
<dbReference type="InterPro" id="IPR046510">
    <property type="entry name" value="DUF6688_N"/>
</dbReference>
<feature type="transmembrane region" description="Helical" evidence="1">
    <location>
        <begin position="6"/>
        <end position="27"/>
    </location>
</feature>
<gene>
    <name evidence="4" type="ORF">BBD42_02115</name>
</gene>
<feature type="domain" description="DUF6688" evidence="2">
    <location>
        <begin position="5"/>
        <end position="261"/>
    </location>
</feature>
<dbReference type="AlphaFoldDB" id="A0A1B2DCH0"/>
<name>A0A1B2DCH0_9BACL</name>
<feature type="transmembrane region" description="Helical" evidence="1">
    <location>
        <begin position="152"/>
        <end position="173"/>
    </location>
</feature>
<dbReference type="Pfam" id="PF23543">
    <property type="entry name" value="DUF6688_C"/>
    <property type="match status" value="1"/>
</dbReference>
<organism evidence="4">
    <name type="scientific">Paenibacillus sp. BIHB 4019</name>
    <dbReference type="NCBI Taxonomy" id="1870819"/>
    <lineage>
        <taxon>Bacteria</taxon>
        <taxon>Bacillati</taxon>
        <taxon>Bacillota</taxon>
        <taxon>Bacilli</taxon>
        <taxon>Bacillales</taxon>
        <taxon>Paenibacillaceae</taxon>
        <taxon>Paenibacillus</taxon>
    </lineage>
</organism>
<dbReference type="EMBL" id="CP016808">
    <property type="protein sequence ID" value="ANY65398.1"/>
    <property type="molecule type" value="Genomic_DNA"/>
</dbReference>
<protein>
    <submittedName>
        <fullName evidence="4">Uncharacterized protein</fullName>
    </submittedName>
</protein>
<accession>A0A1B2DCH0</accession>
<feature type="transmembrane region" description="Helical" evidence="1">
    <location>
        <begin position="213"/>
        <end position="233"/>
    </location>
</feature>
<feature type="transmembrane region" description="Helical" evidence="1">
    <location>
        <begin position="39"/>
        <end position="59"/>
    </location>
</feature>
<evidence type="ECO:0000256" key="1">
    <source>
        <dbReference type="SAM" id="Phobius"/>
    </source>
</evidence>
<keyword evidence="1" id="KW-0812">Transmembrane</keyword>
<evidence type="ECO:0000259" key="3">
    <source>
        <dbReference type="Pfam" id="PF23543"/>
    </source>
</evidence>
<evidence type="ECO:0000259" key="2">
    <source>
        <dbReference type="Pfam" id="PF20394"/>
    </source>
</evidence>
<evidence type="ECO:0000313" key="4">
    <source>
        <dbReference type="EMBL" id="ANY65398.1"/>
    </source>
</evidence>
<dbReference type="Pfam" id="PF20394">
    <property type="entry name" value="DUF6688"/>
    <property type="match status" value="1"/>
</dbReference>
<feature type="transmembrane region" description="Helical" evidence="1">
    <location>
        <begin position="119"/>
        <end position="140"/>
    </location>
</feature>
<feature type="transmembrane region" description="Helical" evidence="1">
    <location>
        <begin position="91"/>
        <end position="112"/>
    </location>
</feature>
<keyword evidence="1" id="KW-1133">Transmembrane helix</keyword>